<dbReference type="AlphaFoldDB" id="A0A6U0W7A7"/>
<feature type="region of interest" description="Disordered" evidence="1">
    <location>
        <begin position="60"/>
        <end position="124"/>
    </location>
</feature>
<organism evidence="3">
    <name type="scientific">Pinguiococcus pyrenoidosus</name>
    <dbReference type="NCBI Taxonomy" id="172671"/>
    <lineage>
        <taxon>Eukaryota</taxon>
        <taxon>Sar</taxon>
        <taxon>Stramenopiles</taxon>
        <taxon>Ochrophyta</taxon>
        <taxon>Pinguiophyceae</taxon>
        <taxon>Pinguiochrysidales</taxon>
        <taxon>Pinguiochrysidaceae</taxon>
        <taxon>Pinguiococcus</taxon>
    </lineage>
</organism>
<gene>
    <name evidence="2" type="ORF">PPYR1160_LOCUS12360</name>
    <name evidence="3" type="ORF">PPYR1160_LOCUS12361</name>
</gene>
<sequence length="124" mass="13804">MSPPAKGCFPCEEALAKAISTCWADSNGMQLCTQSSKESPDLEVSASALRETAIRMHISRLSHQKGPSQISMKEENEDEAGDALRRSFDERMDEVEEPPASGRKHHRNEQVAGQQPQKRRCCSF</sequence>
<evidence type="ECO:0000313" key="2">
    <source>
        <dbReference type="EMBL" id="CAD8262858.1"/>
    </source>
</evidence>
<protein>
    <submittedName>
        <fullName evidence="3">Uncharacterized protein</fullName>
    </submittedName>
</protein>
<dbReference type="EMBL" id="HBEA01016201">
    <property type="protein sequence ID" value="CAD8262859.1"/>
    <property type="molecule type" value="Transcribed_RNA"/>
</dbReference>
<accession>A0A6U0W7A7</accession>
<dbReference type="EMBL" id="HBEA01016200">
    <property type="protein sequence ID" value="CAD8262858.1"/>
    <property type="molecule type" value="Transcribed_RNA"/>
</dbReference>
<name>A0A6U0W7A7_9STRA</name>
<reference evidence="3" key="1">
    <citation type="submission" date="2021-01" db="EMBL/GenBank/DDBJ databases">
        <authorList>
            <person name="Corre E."/>
            <person name="Pelletier E."/>
            <person name="Niang G."/>
            <person name="Scheremetjew M."/>
            <person name="Finn R."/>
            <person name="Kale V."/>
            <person name="Holt S."/>
            <person name="Cochrane G."/>
            <person name="Meng A."/>
            <person name="Brown T."/>
            <person name="Cohen L."/>
        </authorList>
    </citation>
    <scope>NUCLEOTIDE SEQUENCE</scope>
    <source>
        <strain evidence="3">CCMP2078</strain>
    </source>
</reference>
<proteinExistence type="predicted"/>
<evidence type="ECO:0000313" key="3">
    <source>
        <dbReference type="EMBL" id="CAD8262859.1"/>
    </source>
</evidence>
<evidence type="ECO:0000256" key="1">
    <source>
        <dbReference type="SAM" id="MobiDB-lite"/>
    </source>
</evidence>